<gene>
    <name evidence="1" type="ORF">COY61_00260</name>
</gene>
<dbReference type="SUPFAM" id="SSF53335">
    <property type="entry name" value="S-adenosyl-L-methionine-dependent methyltransferases"/>
    <property type="match status" value="1"/>
</dbReference>
<dbReference type="EMBL" id="PFMI01000006">
    <property type="protein sequence ID" value="PIZ01234.1"/>
    <property type="molecule type" value="Genomic_DNA"/>
</dbReference>
<keyword evidence="1" id="KW-0489">Methyltransferase</keyword>
<protein>
    <submittedName>
        <fullName evidence="1">Class I SAM-dependent methyltransferase</fullName>
    </submittedName>
</protein>
<organism evidence="1 2">
    <name type="scientific">bacterium (Candidatus Gribaldobacteria) CG_4_10_14_0_8_um_filter_33_9</name>
    <dbReference type="NCBI Taxonomy" id="2014266"/>
    <lineage>
        <taxon>Bacteria</taxon>
        <taxon>Candidatus Gribaldobacteria</taxon>
    </lineage>
</organism>
<evidence type="ECO:0000313" key="2">
    <source>
        <dbReference type="Proteomes" id="UP000229371"/>
    </source>
</evidence>
<name>A0A2M7RP93_9BACT</name>
<dbReference type="InterPro" id="IPR029063">
    <property type="entry name" value="SAM-dependent_MTases_sf"/>
</dbReference>
<dbReference type="GO" id="GO:0032259">
    <property type="term" value="P:methylation"/>
    <property type="evidence" value="ECO:0007669"/>
    <property type="project" value="UniProtKB-KW"/>
</dbReference>
<accession>A0A2M7RP93</accession>
<dbReference type="Proteomes" id="UP000229371">
    <property type="component" value="Unassembled WGS sequence"/>
</dbReference>
<proteinExistence type="predicted"/>
<comment type="caution">
    <text evidence="1">The sequence shown here is derived from an EMBL/GenBank/DDBJ whole genome shotgun (WGS) entry which is preliminary data.</text>
</comment>
<dbReference type="Pfam" id="PF13578">
    <property type="entry name" value="Methyltransf_24"/>
    <property type="match status" value="1"/>
</dbReference>
<dbReference type="GO" id="GO:0008168">
    <property type="term" value="F:methyltransferase activity"/>
    <property type="evidence" value="ECO:0007669"/>
    <property type="project" value="UniProtKB-KW"/>
</dbReference>
<keyword evidence="1" id="KW-0808">Transferase</keyword>
<sequence length="232" mass="26992">MTRKIIPTCVKKIYSLAKRNVYQIWHDRFVEQRCQNEKLIPKYDLQPKHIQNLKVLLNRESLLNFLPKNAICAEIGVNEGDFSKMILQQSSPLKLHLIDAWGNPARYHDGLKELVRDKFKKEIAQKVVELNIGYSTAILKEFPDHYFDWVYLDTDHTYKVTADELAILKDKVKPNGIIAGHDYIIGNWAGDCRYGVIEAVHELCVKDNWELIYITANFSEMPSFAIRKIKTD</sequence>
<reference evidence="2" key="1">
    <citation type="submission" date="2017-09" db="EMBL/GenBank/DDBJ databases">
        <title>Depth-based differentiation of microbial function through sediment-hosted aquifers and enrichment of novel symbionts in the deep terrestrial subsurface.</title>
        <authorList>
            <person name="Probst A.J."/>
            <person name="Ladd B."/>
            <person name="Jarett J.K."/>
            <person name="Geller-Mcgrath D.E."/>
            <person name="Sieber C.M.K."/>
            <person name="Emerson J.B."/>
            <person name="Anantharaman K."/>
            <person name="Thomas B.C."/>
            <person name="Malmstrom R."/>
            <person name="Stieglmeier M."/>
            <person name="Klingl A."/>
            <person name="Woyke T."/>
            <person name="Ryan C.M."/>
            <person name="Banfield J.F."/>
        </authorList>
    </citation>
    <scope>NUCLEOTIDE SEQUENCE [LARGE SCALE GENOMIC DNA]</scope>
</reference>
<dbReference type="Gene3D" id="3.40.50.150">
    <property type="entry name" value="Vaccinia Virus protein VP39"/>
    <property type="match status" value="1"/>
</dbReference>
<dbReference type="AlphaFoldDB" id="A0A2M7RP93"/>
<evidence type="ECO:0000313" key="1">
    <source>
        <dbReference type="EMBL" id="PIZ01234.1"/>
    </source>
</evidence>